<organism evidence="1 2">
    <name type="scientific">Thalassospira lohafexi</name>
    <dbReference type="NCBI Taxonomy" id="744227"/>
    <lineage>
        <taxon>Bacteria</taxon>
        <taxon>Pseudomonadati</taxon>
        <taxon>Pseudomonadota</taxon>
        <taxon>Alphaproteobacteria</taxon>
        <taxon>Rhodospirillales</taxon>
        <taxon>Thalassospiraceae</taxon>
        <taxon>Thalassospira</taxon>
    </lineage>
</organism>
<dbReference type="AlphaFoldDB" id="A0A2N3LBA8"/>
<gene>
    <name evidence="1" type="ORF">COO92_01465</name>
</gene>
<protein>
    <submittedName>
        <fullName evidence="1">Uncharacterized protein</fullName>
    </submittedName>
</protein>
<dbReference type="EMBL" id="NXGX01000001">
    <property type="protein sequence ID" value="PKR60069.1"/>
    <property type="molecule type" value="Genomic_DNA"/>
</dbReference>
<dbReference type="Proteomes" id="UP000233332">
    <property type="component" value="Unassembled WGS sequence"/>
</dbReference>
<keyword evidence="2" id="KW-1185">Reference proteome</keyword>
<comment type="caution">
    <text evidence="1">The sequence shown here is derived from an EMBL/GenBank/DDBJ whole genome shotgun (WGS) entry which is preliminary data.</text>
</comment>
<name>A0A2N3LBA8_9PROT</name>
<evidence type="ECO:0000313" key="2">
    <source>
        <dbReference type="Proteomes" id="UP000233332"/>
    </source>
</evidence>
<sequence>MTCYTRTELTPGTFLTFDQVAERLVGFADWPGDLYKFPTPVNTPDGLKWKAEEIARIENRLCDLLDGGA</sequence>
<evidence type="ECO:0000313" key="1">
    <source>
        <dbReference type="EMBL" id="PKR60069.1"/>
    </source>
</evidence>
<reference evidence="1 2" key="1">
    <citation type="submission" date="2017-09" db="EMBL/GenBank/DDBJ databases">
        <title>Biodiversity and function of Thalassospira species in the particle-attached aromatic-hydrocarbon-degrading consortia from the surface seawater of the China South Sea.</title>
        <authorList>
            <person name="Dong C."/>
            <person name="Lai Q."/>
            <person name="Shao Z."/>
        </authorList>
    </citation>
    <scope>NUCLEOTIDE SEQUENCE [LARGE SCALE GENOMIC DNA]</scope>
    <source>
        <strain evidence="1 2">139Z-12</strain>
    </source>
</reference>
<dbReference type="RefSeq" id="WP_101299268.1">
    <property type="nucleotide sequence ID" value="NZ_NXGX01000001.1"/>
</dbReference>
<accession>A0A2N3LBA8</accession>
<proteinExistence type="predicted"/>